<evidence type="ECO:0000313" key="2">
    <source>
        <dbReference type="Proteomes" id="UP000287144"/>
    </source>
</evidence>
<name>A0A428SY78_9HYPO</name>
<dbReference type="Proteomes" id="UP000287144">
    <property type="component" value="Unassembled WGS sequence"/>
</dbReference>
<gene>
    <name evidence="1" type="ORF">CEP52_012445</name>
</gene>
<dbReference type="AlphaFoldDB" id="A0A428SY78"/>
<sequence>MGTSPAFHQRRVSNHLEMDIDKLKAVFPSESMYFWKVLSLLSKEHRDRSTVLEALSEARDRRCQERRRSVSRTRDWMPQDEKEAKKALEAGGTFGLTLRITPLEDDLPVSAKTRTHILWCGVPTVTDLRVYGDGALISLPIASAAVKASNPDSHLRCFSEEQLQVLEQTFGRGFVSTDQHGNARVHQDLVTVLCAEHTGIVSSGLQEWGWFRHMLTTGELKDHIEATETDKVVIFVAYTGAEWTKNGLAQFYRDMEPLCAILLQLRLYPSHDEFMAVNLKFPDIAAMDRIAKTTPPLYAYRQQTCFGIGKCMLDTPRGNKSVIKRNFSDASNHVKVMQGHTGDQLKLACFAGERVKSRQPGPEDDEPSARWFHMEYVPTFKTVGEYRVHLCGDNVVSIGISKFVKDKLEVRSMSDDDFAWFSKSQEEQQKKRQELCDFSRYQRTQLLAQPNARKAFESLRVGVRIDIGVSGESPEGRFFGLELTRWWNANQMPAFVLPDPYTEASLKYGRALAMELAGRR</sequence>
<organism evidence="1 2">
    <name type="scientific">Fusarium oligoseptatum</name>
    <dbReference type="NCBI Taxonomy" id="2604345"/>
    <lineage>
        <taxon>Eukaryota</taxon>
        <taxon>Fungi</taxon>
        <taxon>Dikarya</taxon>
        <taxon>Ascomycota</taxon>
        <taxon>Pezizomycotina</taxon>
        <taxon>Sordariomycetes</taxon>
        <taxon>Hypocreomycetidae</taxon>
        <taxon>Hypocreales</taxon>
        <taxon>Nectriaceae</taxon>
        <taxon>Fusarium</taxon>
        <taxon>Fusarium solani species complex</taxon>
    </lineage>
</organism>
<reference evidence="1 2" key="1">
    <citation type="submission" date="2017-06" db="EMBL/GenBank/DDBJ databases">
        <title>Comparative genomic analysis of Ambrosia Fusariam Clade fungi.</title>
        <authorList>
            <person name="Stajich J.E."/>
            <person name="Carrillo J."/>
            <person name="Kijimoto T."/>
            <person name="Eskalen A."/>
            <person name="O'Donnell K."/>
            <person name="Kasson M."/>
        </authorList>
    </citation>
    <scope>NUCLEOTIDE SEQUENCE [LARGE SCALE GENOMIC DNA]</scope>
    <source>
        <strain evidence="1 2">NRRL62579</strain>
    </source>
</reference>
<comment type="caution">
    <text evidence="1">The sequence shown here is derived from an EMBL/GenBank/DDBJ whole genome shotgun (WGS) entry which is preliminary data.</text>
</comment>
<dbReference type="EMBL" id="NKCK01000162">
    <property type="protein sequence ID" value="RSL94753.1"/>
    <property type="molecule type" value="Genomic_DNA"/>
</dbReference>
<accession>A0A428SY78</accession>
<proteinExistence type="predicted"/>
<protein>
    <submittedName>
        <fullName evidence="1">Uncharacterized protein</fullName>
    </submittedName>
</protein>
<keyword evidence="2" id="KW-1185">Reference proteome</keyword>
<evidence type="ECO:0000313" key="1">
    <source>
        <dbReference type="EMBL" id="RSL94753.1"/>
    </source>
</evidence>